<reference evidence="10" key="3">
    <citation type="journal article" date="2003" name="Philos. Trans. R. Soc. Lond., B, Biol. Sci.">
        <title>C-type cytochromes: diverse structures and biogenesis systems pose evolutionary problems.</title>
        <authorList>
            <person name="Allen J.W."/>
            <person name="Daltrop O."/>
            <person name="Stevens J.M."/>
            <person name="Ferguson S.J."/>
        </authorList>
    </citation>
    <scope>NUCLEOTIDE SEQUENCE</scope>
</reference>
<reference evidence="10" key="7">
    <citation type="submission" date="2025-08" db="UniProtKB">
        <authorList>
            <consortium name="RefSeq"/>
        </authorList>
    </citation>
    <scope>IDENTIFICATION</scope>
</reference>
<keyword evidence="3 6" id="KW-0479">Metal-binding</keyword>
<organism evidence="9 10">
    <name type="scientific">Derxia gummosa DSM 723</name>
    <dbReference type="NCBI Taxonomy" id="1121388"/>
    <lineage>
        <taxon>Bacteria</taxon>
        <taxon>Pseudomonadati</taxon>
        <taxon>Pseudomonadota</taxon>
        <taxon>Betaproteobacteria</taxon>
        <taxon>Burkholderiales</taxon>
        <taxon>Alcaligenaceae</taxon>
        <taxon>Derxia</taxon>
    </lineage>
</organism>
<dbReference type="Gene3D" id="1.10.760.10">
    <property type="entry name" value="Cytochrome c-like domain"/>
    <property type="match status" value="1"/>
</dbReference>
<keyword evidence="7" id="KW-0732">Signal</keyword>
<evidence type="ECO:0000256" key="6">
    <source>
        <dbReference type="PROSITE-ProRule" id="PRU00433"/>
    </source>
</evidence>
<dbReference type="PANTHER" id="PTHR33751">
    <property type="entry name" value="CBB3-TYPE CYTOCHROME C OXIDASE SUBUNIT FIXP"/>
    <property type="match status" value="1"/>
</dbReference>
<keyword evidence="2 6" id="KW-0349">Heme</keyword>
<dbReference type="InterPro" id="IPR009056">
    <property type="entry name" value="Cyt_c-like_dom"/>
</dbReference>
<reference evidence="10" key="2">
    <citation type="journal article" date="1999" name="Structure">
        <title>Still a puzzle: why is haem covalently attached in c-type cytochromes?</title>
        <authorList>
            <person name="Barker P.D."/>
            <person name="Ferguson S.J."/>
        </authorList>
    </citation>
    <scope>NUCLEOTIDE SEQUENCE</scope>
</reference>
<dbReference type="PANTHER" id="PTHR33751:SF9">
    <property type="entry name" value="CYTOCHROME C4"/>
    <property type="match status" value="1"/>
</dbReference>
<keyword evidence="9" id="KW-1185">Reference proteome</keyword>
<dbReference type="AlphaFoldDB" id="A0A9U5CZ84"/>
<dbReference type="GO" id="GO:0020037">
    <property type="term" value="F:heme binding"/>
    <property type="evidence" value="ECO:0007669"/>
    <property type="project" value="InterPro"/>
</dbReference>
<dbReference type="Pfam" id="PF00034">
    <property type="entry name" value="Cytochrom_C"/>
    <property type="match status" value="1"/>
</dbReference>
<sequence>MPTVPASQAAALALACVLAAPAFAQTADAPRGDPEAGRQKNAACIGCHGIADYKSSFPEVYRVPRIGGQSAGYIASALHAYKKGERRHPTMRGVAQSLSDQDILDLAALYSEQK</sequence>
<accession>A0A9U5CZ84</accession>
<evidence type="ECO:0000256" key="1">
    <source>
        <dbReference type="ARBA" id="ARBA00022448"/>
    </source>
</evidence>
<dbReference type="Proteomes" id="UP000675920">
    <property type="component" value="Unplaced"/>
</dbReference>
<evidence type="ECO:0000256" key="5">
    <source>
        <dbReference type="ARBA" id="ARBA00023004"/>
    </source>
</evidence>
<evidence type="ECO:0000256" key="2">
    <source>
        <dbReference type="ARBA" id="ARBA00022617"/>
    </source>
</evidence>
<name>A0A9U5CZ84_9BURK</name>
<evidence type="ECO:0000313" key="10">
    <source>
        <dbReference type="RefSeq" id="WP_034410581.1"/>
    </source>
</evidence>
<proteinExistence type="predicted"/>
<dbReference type="SUPFAM" id="SSF46626">
    <property type="entry name" value="Cytochrome c"/>
    <property type="match status" value="1"/>
</dbReference>
<dbReference type="RefSeq" id="WP_034410581.1">
    <property type="nucleotide sequence ID" value="NZ_AXWS01000007.1"/>
</dbReference>
<evidence type="ECO:0000259" key="8">
    <source>
        <dbReference type="PROSITE" id="PS51007"/>
    </source>
</evidence>
<evidence type="ECO:0000256" key="7">
    <source>
        <dbReference type="SAM" id="SignalP"/>
    </source>
</evidence>
<evidence type="ECO:0000313" key="9">
    <source>
        <dbReference type="Proteomes" id="UP000675920"/>
    </source>
</evidence>
<dbReference type="PROSITE" id="PS51007">
    <property type="entry name" value="CYTC"/>
    <property type="match status" value="1"/>
</dbReference>
<feature type="domain" description="Cytochrome c" evidence="8">
    <location>
        <begin position="32"/>
        <end position="114"/>
    </location>
</feature>
<reference evidence="10" key="5">
    <citation type="journal article" date="2012" name="Protein Cell">
        <title>Continued surprises in the cytochrome c biogenesis story.</title>
        <authorList>
            <person name="Sawyer E.B."/>
            <person name="Barker P.D."/>
        </authorList>
    </citation>
    <scope>NUCLEOTIDE SEQUENCE</scope>
</reference>
<feature type="signal peptide" evidence="7">
    <location>
        <begin position="1"/>
        <end position="24"/>
    </location>
</feature>
<reference evidence="10" key="1">
    <citation type="journal article" date="1999" name="Curr. Biol.">
        <title>Cytochrome c.</title>
        <authorList>
            <person name="Kroemer G."/>
        </authorList>
    </citation>
    <scope>NUCLEOTIDE SEQUENCE</scope>
</reference>
<keyword evidence="5 6" id="KW-0408">Iron</keyword>
<dbReference type="InterPro" id="IPR036909">
    <property type="entry name" value="Cyt_c-like_dom_sf"/>
</dbReference>
<keyword evidence="4" id="KW-0249">Electron transport</keyword>
<protein>
    <submittedName>
        <fullName evidence="10">C-type cytochrome</fullName>
    </submittedName>
</protein>
<dbReference type="GO" id="GO:0046872">
    <property type="term" value="F:metal ion binding"/>
    <property type="evidence" value="ECO:0007669"/>
    <property type="project" value="UniProtKB-KW"/>
</dbReference>
<evidence type="ECO:0000256" key="3">
    <source>
        <dbReference type="ARBA" id="ARBA00022723"/>
    </source>
</evidence>
<feature type="chain" id="PRO_5040777387" evidence="7">
    <location>
        <begin position="25"/>
        <end position="114"/>
    </location>
</feature>
<keyword evidence="1" id="KW-0813">Transport</keyword>
<reference evidence="10" key="6">
    <citation type="journal article" date="2019" name="Int. J. Biol. Macromol.">
        <title>Cytochrome c: An extreme multifunctional protein with a key role in cell fate.</title>
        <authorList>
            <person name="Santucci R."/>
            <person name="Sinibaldi F."/>
            <person name="Cozza P."/>
            <person name="Polticelli F."/>
            <person name="Fiorucci L."/>
        </authorList>
    </citation>
    <scope>NUCLEOTIDE SEQUENCE</scope>
</reference>
<dbReference type="InterPro" id="IPR050597">
    <property type="entry name" value="Cytochrome_c_Oxidase_Subunit"/>
</dbReference>
<evidence type="ECO:0000256" key="4">
    <source>
        <dbReference type="ARBA" id="ARBA00022982"/>
    </source>
</evidence>
<reference evidence="10" key="4">
    <citation type="journal article" date="2008" name="Nat. Rev. Mol. Cell Biol.">
        <title>Cytochrome c: functions beyond respiration.</title>
        <authorList>
            <person name="Ow Y.P."/>
            <person name="Green D.R."/>
            <person name="Hao Z."/>
            <person name="Mak T.W."/>
        </authorList>
    </citation>
    <scope>NUCLEOTIDE SEQUENCE</scope>
</reference>
<dbReference type="GO" id="GO:0009055">
    <property type="term" value="F:electron transfer activity"/>
    <property type="evidence" value="ECO:0007669"/>
    <property type="project" value="InterPro"/>
</dbReference>